<gene>
    <name evidence="2" type="ORF">D4764_14G0001740</name>
</gene>
<accession>A0A5C6P3M3</accession>
<dbReference type="Pfam" id="PF03184">
    <property type="entry name" value="DDE_1"/>
    <property type="match status" value="1"/>
</dbReference>
<name>A0A5C6P3M3_9TELE</name>
<evidence type="ECO:0000313" key="2">
    <source>
        <dbReference type="EMBL" id="TWW74173.1"/>
    </source>
</evidence>
<dbReference type="Proteomes" id="UP000324091">
    <property type="component" value="Chromosome 14"/>
</dbReference>
<protein>
    <recommendedName>
        <fullName evidence="1">DDE-1 domain-containing protein</fullName>
    </recommendedName>
</protein>
<evidence type="ECO:0000259" key="1">
    <source>
        <dbReference type="Pfam" id="PF03184"/>
    </source>
</evidence>
<proteinExistence type="predicted"/>
<keyword evidence="3" id="KW-1185">Reference proteome</keyword>
<evidence type="ECO:0000313" key="3">
    <source>
        <dbReference type="Proteomes" id="UP000324091"/>
    </source>
</evidence>
<dbReference type="GO" id="GO:0003676">
    <property type="term" value="F:nucleic acid binding"/>
    <property type="evidence" value="ECO:0007669"/>
    <property type="project" value="InterPro"/>
</dbReference>
<comment type="caution">
    <text evidence="2">The sequence shown here is derived from an EMBL/GenBank/DDBJ whole genome shotgun (WGS) entry which is preliminary data.</text>
</comment>
<dbReference type="InterPro" id="IPR004875">
    <property type="entry name" value="DDE_SF_endonuclease_dom"/>
</dbReference>
<feature type="domain" description="DDE-1" evidence="1">
    <location>
        <begin position="109"/>
        <end position="185"/>
    </location>
</feature>
<dbReference type="EMBL" id="RHFK02000006">
    <property type="protein sequence ID" value="TWW74173.1"/>
    <property type="molecule type" value="Genomic_DNA"/>
</dbReference>
<sequence length="217" mass="24127">MVFQIMNVKTCPSGHGPLSVRNSPDYQEKIKNFHKFVETKIQEHSIGPDDIINMDEAPLTFALPLTRTVNKTGASSVLLKTTGHEENALHLRSGMHGIRTTTSTTGVFSGIVVKVNTKGWMMEGLMKEWLTECYSKRAGGVFHRKKALLVLDSMRAHITDSVEAAITKTNSIPAVIPGVDPNSVECCERIHDHQRVPKGWTATRRERRTFRANFSGG</sequence>
<dbReference type="AlphaFoldDB" id="A0A5C6P3M3"/>
<reference evidence="2 3" key="1">
    <citation type="submission" date="2019-04" db="EMBL/GenBank/DDBJ databases">
        <title>Chromosome genome assembly for Takifugu flavidus.</title>
        <authorList>
            <person name="Xiao S."/>
        </authorList>
    </citation>
    <scope>NUCLEOTIDE SEQUENCE [LARGE SCALE GENOMIC DNA]</scope>
    <source>
        <strain evidence="2">HTHZ2018</strain>
        <tissue evidence="2">Muscle</tissue>
    </source>
</reference>
<organism evidence="2 3">
    <name type="scientific">Takifugu flavidus</name>
    <name type="common">sansaifugu</name>
    <dbReference type="NCBI Taxonomy" id="433684"/>
    <lineage>
        <taxon>Eukaryota</taxon>
        <taxon>Metazoa</taxon>
        <taxon>Chordata</taxon>
        <taxon>Craniata</taxon>
        <taxon>Vertebrata</taxon>
        <taxon>Euteleostomi</taxon>
        <taxon>Actinopterygii</taxon>
        <taxon>Neopterygii</taxon>
        <taxon>Teleostei</taxon>
        <taxon>Neoteleostei</taxon>
        <taxon>Acanthomorphata</taxon>
        <taxon>Eupercaria</taxon>
        <taxon>Tetraodontiformes</taxon>
        <taxon>Tetradontoidea</taxon>
        <taxon>Tetraodontidae</taxon>
        <taxon>Takifugu</taxon>
    </lineage>
</organism>